<evidence type="ECO:0000256" key="1">
    <source>
        <dbReference type="ARBA" id="ARBA00022723"/>
    </source>
</evidence>
<feature type="domain" description="VOC" evidence="2">
    <location>
        <begin position="6"/>
        <end position="142"/>
    </location>
</feature>
<evidence type="ECO:0000313" key="4">
    <source>
        <dbReference type="Proteomes" id="UP000559256"/>
    </source>
</evidence>
<dbReference type="AlphaFoldDB" id="A0A8H5D0X7"/>
<dbReference type="InterPro" id="IPR037523">
    <property type="entry name" value="VOC_core"/>
</dbReference>
<keyword evidence="1" id="KW-0479">Metal-binding</keyword>
<dbReference type="GO" id="GO:0046491">
    <property type="term" value="P:L-methylmalonyl-CoA metabolic process"/>
    <property type="evidence" value="ECO:0007669"/>
    <property type="project" value="TreeGrafter"/>
</dbReference>
<dbReference type="GO" id="GO:0004493">
    <property type="term" value="F:methylmalonyl-CoA epimerase activity"/>
    <property type="evidence" value="ECO:0007669"/>
    <property type="project" value="TreeGrafter"/>
</dbReference>
<dbReference type="Proteomes" id="UP000559256">
    <property type="component" value="Unassembled WGS sequence"/>
</dbReference>
<dbReference type="InterPro" id="IPR004360">
    <property type="entry name" value="Glyas_Fos-R_dOase_dom"/>
</dbReference>
<sequence length="146" mass="16215">MPIITSVNHTGITVVDLERSVSFWVNVMGCKVIERANPTGPKAGAVTGLNVDTDLQIVRLEAPGGYMIELLQYTLPEKREHYKPRPCDVGNIHLAFTVDNLEETKKAMLDAGCVCYGEVHEFGCRLVYLHDFDGVTLELLEMPPKV</sequence>
<dbReference type="OrthoDB" id="2873368at2759"/>
<evidence type="ECO:0000259" key="2">
    <source>
        <dbReference type="PROSITE" id="PS51819"/>
    </source>
</evidence>
<comment type="caution">
    <text evidence="3">The sequence shown here is derived from an EMBL/GenBank/DDBJ whole genome shotgun (WGS) entry which is preliminary data.</text>
</comment>
<proteinExistence type="predicted"/>
<name>A0A8H5D0X7_9AGAR</name>
<evidence type="ECO:0000313" key="3">
    <source>
        <dbReference type="EMBL" id="KAF5351587.1"/>
    </source>
</evidence>
<dbReference type="GO" id="GO:0046872">
    <property type="term" value="F:metal ion binding"/>
    <property type="evidence" value="ECO:0007669"/>
    <property type="project" value="UniProtKB-KW"/>
</dbReference>
<dbReference type="InterPro" id="IPR051785">
    <property type="entry name" value="MMCE/EMCE_epimerase"/>
</dbReference>
<dbReference type="InterPro" id="IPR029068">
    <property type="entry name" value="Glyas_Bleomycin-R_OHBP_Dase"/>
</dbReference>
<dbReference type="PROSITE" id="PS51819">
    <property type="entry name" value="VOC"/>
    <property type="match status" value="1"/>
</dbReference>
<reference evidence="3 4" key="1">
    <citation type="journal article" date="2020" name="ISME J.">
        <title>Uncovering the hidden diversity of litter-decomposition mechanisms in mushroom-forming fungi.</title>
        <authorList>
            <person name="Floudas D."/>
            <person name="Bentzer J."/>
            <person name="Ahren D."/>
            <person name="Johansson T."/>
            <person name="Persson P."/>
            <person name="Tunlid A."/>
        </authorList>
    </citation>
    <scope>NUCLEOTIDE SEQUENCE [LARGE SCALE GENOMIC DNA]</scope>
    <source>
        <strain evidence="3 4">CBS 291.85</strain>
    </source>
</reference>
<dbReference type="SUPFAM" id="SSF54593">
    <property type="entry name" value="Glyoxalase/Bleomycin resistance protein/Dihydroxybiphenyl dioxygenase"/>
    <property type="match status" value="1"/>
</dbReference>
<dbReference type="Gene3D" id="3.10.180.10">
    <property type="entry name" value="2,3-Dihydroxybiphenyl 1,2-Dioxygenase, domain 1"/>
    <property type="match status" value="1"/>
</dbReference>
<organism evidence="3 4">
    <name type="scientific">Tetrapyrgos nigripes</name>
    <dbReference type="NCBI Taxonomy" id="182062"/>
    <lineage>
        <taxon>Eukaryota</taxon>
        <taxon>Fungi</taxon>
        <taxon>Dikarya</taxon>
        <taxon>Basidiomycota</taxon>
        <taxon>Agaricomycotina</taxon>
        <taxon>Agaricomycetes</taxon>
        <taxon>Agaricomycetidae</taxon>
        <taxon>Agaricales</taxon>
        <taxon>Marasmiineae</taxon>
        <taxon>Marasmiaceae</taxon>
        <taxon>Tetrapyrgos</taxon>
    </lineage>
</organism>
<protein>
    <recommendedName>
        <fullName evidence="2">VOC domain-containing protein</fullName>
    </recommendedName>
</protein>
<gene>
    <name evidence="3" type="ORF">D9758_007262</name>
</gene>
<dbReference type="PANTHER" id="PTHR43048">
    <property type="entry name" value="METHYLMALONYL-COA EPIMERASE"/>
    <property type="match status" value="1"/>
</dbReference>
<dbReference type="PANTHER" id="PTHR43048:SF3">
    <property type="entry name" value="METHYLMALONYL-COA EPIMERASE, MITOCHONDRIAL"/>
    <property type="match status" value="1"/>
</dbReference>
<keyword evidence="4" id="KW-1185">Reference proteome</keyword>
<dbReference type="Pfam" id="PF00903">
    <property type="entry name" value="Glyoxalase"/>
    <property type="match status" value="1"/>
</dbReference>
<dbReference type="EMBL" id="JAACJM010000069">
    <property type="protein sequence ID" value="KAF5351587.1"/>
    <property type="molecule type" value="Genomic_DNA"/>
</dbReference>
<accession>A0A8H5D0X7</accession>